<evidence type="ECO:0000313" key="5">
    <source>
        <dbReference type="Proteomes" id="UP000249324"/>
    </source>
</evidence>
<dbReference type="InterPro" id="IPR043519">
    <property type="entry name" value="NT_sf"/>
</dbReference>
<proteinExistence type="predicted"/>
<evidence type="ECO:0000313" key="4">
    <source>
        <dbReference type="EMBL" id="PZN00934.1"/>
    </source>
</evidence>
<sequence>MDPHAYARQVTRTLREQLLPGTLRGAWLVGSIAWDDYRPGSSDIDVLAVADPQPLPVRLALAEALAALPCPGRKLEFVLYPPGPDQPSRWQLNLNTNPVHASTDPATEPRHWFVLDVAMARERAIPLFGPPAHELLAPVPEQTVRQALEESLAWHEANEPKEPNAVLNACRARHYTETGRWASKTAAGLWARGKVADPSAIDAALAQRNRPRDP</sequence>
<dbReference type="InterPro" id="IPR025184">
    <property type="entry name" value="AadA_C"/>
</dbReference>
<dbReference type="AlphaFoldDB" id="A0A2W4LTC5"/>
<dbReference type="CDD" id="cd05403">
    <property type="entry name" value="NT_KNTase_like"/>
    <property type="match status" value="1"/>
</dbReference>
<dbReference type="STRING" id="1111738.GCA_000427905_00931"/>
<reference evidence="3" key="1">
    <citation type="submission" date="2018-05" db="EMBL/GenBank/DDBJ databases">
        <authorList>
            <person name="Moura L."/>
            <person name="Setubal J.C."/>
        </authorList>
    </citation>
    <scope>NUCLEOTIDE SEQUENCE</scope>
    <source>
        <strain evidence="3">ZC4RG45</strain>
    </source>
</reference>
<organism evidence="4">
    <name type="scientific">Thermocrispum agreste</name>
    <dbReference type="NCBI Taxonomy" id="37925"/>
    <lineage>
        <taxon>Bacteria</taxon>
        <taxon>Bacillati</taxon>
        <taxon>Actinomycetota</taxon>
        <taxon>Actinomycetes</taxon>
        <taxon>Pseudonocardiales</taxon>
        <taxon>Pseudonocardiaceae</taxon>
        <taxon>Thermocrispum</taxon>
    </lineage>
</organism>
<gene>
    <name evidence="3" type="ORF">DIU77_000340</name>
    <name evidence="4" type="ORF">DIU77_02270</name>
</gene>
<name>A0A2W4LTC5_9PSEU</name>
<dbReference type="GO" id="GO:0016740">
    <property type="term" value="F:transferase activity"/>
    <property type="evidence" value="ECO:0007669"/>
    <property type="project" value="UniProtKB-KW"/>
</dbReference>
<dbReference type="Pfam" id="PF13427">
    <property type="entry name" value="AadA_C"/>
    <property type="match status" value="1"/>
</dbReference>
<dbReference type="SUPFAM" id="SSF81301">
    <property type="entry name" value="Nucleotidyltransferase"/>
    <property type="match status" value="1"/>
</dbReference>
<reference evidence="3 5" key="3">
    <citation type="journal article" date="2021" name="BMC Genomics">
        <title>Genome-resolved metagenome and metatranscriptome analyses of thermophilic composting reveal key bacterial players and their metabolic interactions.</title>
        <authorList>
            <person name="Braga L.P.P."/>
            <person name="Pereira R.V."/>
            <person name="Martins L.F."/>
            <person name="Moura L.M.S."/>
            <person name="Sanchez F.B."/>
            <person name="Patane J.S.L."/>
            <person name="da Silva A.M."/>
            <person name="Setubal J.C."/>
        </authorList>
    </citation>
    <scope>NUCLEOTIDE SEQUENCE [LARGE SCALE GENOMIC DNA]</scope>
    <source>
        <strain evidence="3">ZC4RG45</strain>
    </source>
</reference>
<reference evidence="4" key="2">
    <citation type="submission" date="2018-05" db="EMBL/GenBank/DDBJ databases">
        <authorList>
            <person name="Lanie J.A."/>
            <person name="Ng W.-L."/>
            <person name="Kazmierczak K.M."/>
            <person name="Andrzejewski T.M."/>
            <person name="Davidsen T.M."/>
            <person name="Wayne K.J."/>
            <person name="Tettelin H."/>
            <person name="Glass J.I."/>
            <person name="Rusch D."/>
            <person name="Podicherti R."/>
            <person name="Tsui H.-C.T."/>
            <person name="Winkler M.E."/>
        </authorList>
    </citation>
    <scope>NUCLEOTIDE SEQUENCE</scope>
    <source>
        <strain evidence="4">ZC4RG45</strain>
    </source>
</reference>
<dbReference type="EMBL" id="QGUI01000049">
    <property type="protein sequence ID" value="PZN00934.1"/>
    <property type="molecule type" value="Genomic_DNA"/>
</dbReference>
<accession>A0A2W4LTC5</accession>
<dbReference type="EMBL" id="QGUI02000002">
    <property type="protein sequence ID" value="MFO7190682.1"/>
    <property type="molecule type" value="Genomic_DNA"/>
</dbReference>
<keyword evidence="1" id="KW-0808">Transferase</keyword>
<comment type="caution">
    <text evidence="4">The sequence shown here is derived from an EMBL/GenBank/DDBJ whole genome shotgun (WGS) entry which is preliminary data.</text>
</comment>
<feature type="domain" description="Adenylyltransferase AadA C-terminal" evidence="2">
    <location>
        <begin position="134"/>
        <end position="197"/>
    </location>
</feature>
<evidence type="ECO:0000256" key="1">
    <source>
        <dbReference type="ARBA" id="ARBA00022679"/>
    </source>
</evidence>
<evidence type="ECO:0000259" key="2">
    <source>
        <dbReference type="Pfam" id="PF13427"/>
    </source>
</evidence>
<protein>
    <submittedName>
        <fullName evidence="4">DUF4111 domain-containing protein</fullName>
    </submittedName>
</protein>
<dbReference type="Proteomes" id="UP000249324">
    <property type="component" value="Unassembled WGS sequence"/>
</dbReference>
<reference evidence="3" key="4">
    <citation type="submission" date="2023-08" db="EMBL/GenBank/DDBJ databases">
        <authorList>
            <person name="Guima S.E.S."/>
            <person name="Martins L.F."/>
            <person name="Silva A.M."/>
            <person name="Setubal J.C."/>
        </authorList>
    </citation>
    <scope>NUCLEOTIDE SEQUENCE</scope>
    <source>
        <strain evidence="3">ZC4RG45</strain>
    </source>
</reference>
<evidence type="ECO:0000313" key="3">
    <source>
        <dbReference type="EMBL" id="MFO7190682.1"/>
    </source>
</evidence>